<feature type="compositionally biased region" description="Polar residues" evidence="1">
    <location>
        <begin position="248"/>
        <end position="262"/>
    </location>
</feature>
<dbReference type="Proteomes" id="UP000838412">
    <property type="component" value="Chromosome 5"/>
</dbReference>
<feature type="region of interest" description="Disordered" evidence="1">
    <location>
        <begin position="248"/>
        <end position="272"/>
    </location>
</feature>
<feature type="transmembrane region" description="Helical" evidence="2">
    <location>
        <begin position="117"/>
        <end position="140"/>
    </location>
</feature>
<evidence type="ECO:0000313" key="3">
    <source>
        <dbReference type="EMBL" id="CAH1265969.1"/>
    </source>
</evidence>
<organism evidence="3 4">
    <name type="scientific">Branchiostoma lanceolatum</name>
    <name type="common">Common lancelet</name>
    <name type="synonym">Amphioxus lanceolatum</name>
    <dbReference type="NCBI Taxonomy" id="7740"/>
    <lineage>
        <taxon>Eukaryota</taxon>
        <taxon>Metazoa</taxon>
        <taxon>Chordata</taxon>
        <taxon>Cephalochordata</taxon>
        <taxon>Leptocardii</taxon>
        <taxon>Amphioxiformes</taxon>
        <taxon>Branchiostomatidae</taxon>
        <taxon>Branchiostoma</taxon>
    </lineage>
</organism>
<feature type="transmembrane region" description="Helical" evidence="2">
    <location>
        <begin position="339"/>
        <end position="360"/>
    </location>
</feature>
<keyword evidence="2" id="KW-0472">Membrane</keyword>
<dbReference type="GO" id="GO:0016020">
    <property type="term" value="C:membrane"/>
    <property type="evidence" value="ECO:0007669"/>
    <property type="project" value="TreeGrafter"/>
</dbReference>
<dbReference type="PANTHER" id="PTHR12242">
    <property type="entry name" value="OS02G0130600 PROTEIN-RELATED"/>
    <property type="match status" value="1"/>
</dbReference>
<dbReference type="PANTHER" id="PTHR12242:SF45">
    <property type="entry name" value="MARVEL DOMAIN-CONTAINING PROTEIN"/>
    <property type="match status" value="1"/>
</dbReference>
<name>A0A8K0A1T1_BRALA</name>
<keyword evidence="2" id="KW-1133">Transmembrane helix</keyword>
<sequence length="377" mass="43009">MPLLRRIRDEFRLHRDRFFPRHRDPVRFYTTPWLTNQAPFLVYRLLLCVYNMAVLVLYAGGSYWAWNPKVLITLTYQTYVLLVSPDGSSQEVQKSPDNATDSNHPSDLPPPLPWYIAWQWILFTVPALLKGSSVSTMPLLRRIRDEFRLHRFFPRHHDPVRFYTTPWLTNQTPFLVYRLLLCVYNVAVLVVYAGGSYWAWDPKVLTTLSYQTYILWTVYSTWSAVVCFVLYFGCSDHPAGRQIESCSLVSPDGSSQEVQESPDNADLADDPSCKTESYACDTATPAEHTMNDSHSRFGTTLDAAALLQGYLRDDSNRPPTETVTSPPDPRLPWYLALQWVLFTAPAVCATPITVVFWSFLKPSGSSIVIGDILLHGV</sequence>
<dbReference type="EMBL" id="OV696690">
    <property type="protein sequence ID" value="CAH1265969.1"/>
    <property type="molecule type" value="Genomic_DNA"/>
</dbReference>
<feature type="transmembrane region" description="Helical" evidence="2">
    <location>
        <begin position="213"/>
        <end position="233"/>
    </location>
</feature>
<feature type="transmembrane region" description="Helical" evidence="2">
    <location>
        <begin position="175"/>
        <end position="193"/>
    </location>
</feature>
<gene>
    <name evidence="3" type="primary">Hypp3277</name>
    <name evidence="3" type="ORF">BLAG_LOCUS19747</name>
</gene>
<protein>
    <submittedName>
        <fullName evidence="3">Hypp3277 protein</fullName>
    </submittedName>
</protein>
<reference evidence="3" key="1">
    <citation type="submission" date="2022-01" db="EMBL/GenBank/DDBJ databases">
        <authorList>
            <person name="Braso-Vives M."/>
        </authorList>
    </citation>
    <scope>NUCLEOTIDE SEQUENCE</scope>
</reference>
<accession>A0A8K0A1T1</accession>
<proteinExistence type="predicted"/>
<dbReference type="AlphaFoldDB" id="A0A8K0A1T1"/>
<keyword evidence="2" id="KW-0812">Transmembrane</keyword>
<keyword evidence="4" id="KW-1185">Reference proteome</keyword>
<evidence type="ECO:0000256" key="1">
    <source>
        <dbReference type="SAM" id="MobiDB-lite"/>
    </source>
</evidence>
<evidence type="ECO:0000256" key="2">
    <source>
        <dbReference type="SAM" id="Phobius"/>
    </source>
</evidence>
<feature type="transmembrane region" description="Helical" evidence="2">
    <location>
        <begin position="41"/>
        <end position="66"/>
    </location>
</feature>
<evidence type="ECO:0000313" key="4">
    <source>
        <dbReference type="Proteomes" id="UP000838412"/>
    </source>
</evidence>